<feature type="domain" description="Laminin EGF-like" evidence="24">
    <location>
        <begin position="787"/>
        <end position="839"/>
    </location>
</feature>
<dbReference type="Pfam" id="PF00054">
    <property type="entry name" value="Laminin_G_1"/>
    <property type="match status" value="2"/>
</dbReference>
<feature type="disulfide bond" evidence="19">
    <location>
        <begin position="1360"/>
        <end position="1369"/>
    </location>
</feature>
<dbReference type="SMART" id="SM00057">
    <property type="entry name" value="FIMAC"/>
    <property type="match status" value="3"/>
</dbReference>
<feature type="domain" description="EGF-like" evidence="23">
    <location>
        <begin position="1557"/>
        <end position="1593"/>
    </location>
</feature>
<feature type="disulfide bond" evidence="20">
    <location>
        <begin position="787"/>
        <end position="799"/>
    </location>
</feature>
<feature type="disulfide bond" evidence="19">
    <location>
        <begin position="1097"/>
        <end position="1106"/>
    </location>
</feature>
<protein>
    <recommendedName>
        <fullName evidence="28">Agrin</fullName>
    </recommendedName>
</protein>
<dbReference type="FunFam" id="2.10.25.10:FF:000066">
    <property type="entry name" value="FAT atypical cadherin 4"/>
    <property type="match status" value="1"/>
</dbReference>
<dbReference type="GO" id="GO:0005576">
    <property type="term" value="C:extracellular region"/>
    <property type="evidence" value="ECO:0007669"/>
    <property type="project" value="TreeGrafter"/>
</dbReference>
<dbReference type="FunFam" id="2.10.25.10:FF:000135">
    <property type="entry name" value="Laminin subunit beta 4"/>
    <property type="match status" value="1"/>
</dbReference>
<keyword evidence="9 21" id="KW-0732">Signal</keyword>
<feature type="disulfide bond" evidence="20">
    <location>
        <begin position="840"/>
        <end position="852"/>
    </location>
</feature>
<evidence type="ECO:0000313" key="27">
    <source>
        <dbReference type="Proteomes" id="UP000494165"/>
    </source>
</evidence>
<dbReference type="PROSITE" id="PS01248">
    <property type="entry name" value="EGF_LAM_1"/>
    <property type="match status" value="1"/>
</dbReference>
<dbReference type="OrthoDB" id="88467at2759"/>
<feature type="domain" description="Kazal-like" evidence="25">
    <location>
        <begin position="433"/>
        <end position="487"/>
    </location>
</feature>
<dbReference type="GO" id="GO:0000902">
    <property type="term" value="P:cell morphogenesis"/>
    <property type="evidence" value="ECO:0007669"/>
    <property type="project" value="UniProtKB-ARBA"/>
</dbReference>
<dbReference type="CDD" id="cd00110">
    <property type="entry name" value="LamG"/>
    <property type="match status" value="3"/>
</dbReference>
<dbReference type="PROSITE" id="PS51465">
    <property type="entry name" value="KAZAL_2"/>
    <property type="match status" value="8"/>
</dbReference>
<feature type="disulfide bond" evidence="19">
    <location>
        <begin position="1583"/>
        <end position="1592"/>
    </location>
</feature>
<evidence type="ECO:0000256" key="9">
    <source>
        <dbReference type="ARBA" id="ARBA00022729"/>
    </source>
</evidence>
<dbReference type="Proteomes" id="UP000494165">
    <property type="component" value="Unassembled WGS sequence"/>
</dbReference>
<dbReference type="Gene3D" id="3.30.60.30">
    <property type="match status" value="8"/>
</dbReference>
<dbReference type="FunFam" id="2.10.25.10:FF:000095">
    <property type="entry name" value="Notch, isoform B"/>
    <property type="match status" value="1"/>
</dbReference>
<evidence type="ECO:0000313" key="26">
    <source>
        <dbReference type="EMBL" id="CAB3372767.1"/>
    </source>
</evidence>
<dbReference type="PROSITE" id="PS01186">
    <property type="entry name" value="EGF_2"/>
    <property type="match status" value="2"/>
</dbReference>
<comment type="subcellular location">
    <subcellularLocation>
        <location evidence="1">Nucleus</location>
    </subcellularLocation>
    <subcellularLocation>
        <location evidence="2">Secreted</location>
        <location evidence="2">Extracellular space</location>
        <location evidence="2">Extracellular matrix</location>
    </subcellularLocation>
</comment>
<feature type="domain" description="Kazal-like" evidence="25">
    <location>
        <begin position="207"/>
        <end position="263"/>
    </location>
</feature>
<dbReference type="InterPro" id="IPR002049">
    <property type="entry name" value="LE_dom"/>
</dbReference>
<feature type="domain" description="Kazal-like" evidence="25">
    <location>
        <begin position="359"/>
        <end position="413"/>
    </location>
</feature>
<dbReference type="SMART" id="SM00181">
    <property type="entry name" value="EGF"/>
    <property type="match status" value="7"/>
</dbReference>
<dbReference type="InterPro" id="IPR036058">
    <property type="entry name" value="Kazal_dom_sf"/>
</dbReference>
<dbReference type="PROSITE" id="PS50027">
    <property type="entry name" value="EGF_LAM_2"/>
    <property type="match status" value="2"/>
</dbReference>
<dbReference type="FunFam" id="3.30.60.30:FF:000024">
    <property type="entry name" value="Transmembrane agrin"/>
    <property type="match status" value="3"/>
</dbReference>
<dbReference type="GO" id="GO:0048513">
    <property type="term" value="P:animal organ development"/>
    <property type="evidence" value="ECO:0007669"/>
    <property type="project" value="UniProtKB-ARBA"/>
</dbReference>
<dbReference type="GO" id="GO:0005509">
    <property type="term" value="F:calcium ion binding"/>
    <property type="evidence" value="ECO:0007669"/>
    <property type="project" value="InterPro"/>
</dbReference>
<keyword evidence="5 19" id="KW-0245">EGF-like domain</keyword>
<keyword evidence="6" id="KW-0507">mRNA processing</keyword>
<dbReference type="InterPro" id="IPR002350">
    <property type="entry name" value="Kazal_dom"/>
</dbReference>
<evidence type="ECO:0000256" key="10">
    <source>
        <dbReference type="ARBA" id="ARBA00022737"/>
    </source>
</evidence>
<dbReference type="PROSITE" id="PS50026">
    <property type="entry name" value="EGF_3"/>
    <property type="match status" value="4"/>
</dbReference>
<feature type="disulfide bond" evidence="19">
    <location>
        <begin position="1322"/>
        <end position="1331"/>
    </location>
</feature>
<dbReference type="SMART" id="SM00280">
    <property type="entry name" value="KAZAL"/>
    <property type="match status" value="8"/>
</dbReference>
<dbReference type="Pfam" id="PF00008">
    <property type="entry name" value="EGF"/>
    <property type="match status" value="4"/>
</dbReference>
<evidence type="ECO:0000256" key="18">
    <source>
        <dbReference type="ARBA" id="ARBA00023292"/>
    </source>
</evidence>
<evidence type="ECO:0000256" key="1">
    <source>
        <dbReference type="ARBA" id="ARBA00004123"/>
    </source>
</evidence>
<dbReference type="SMART" id="SM00282">
    <property type="entry name" value="LamG"/>
    <property type="match status" value="3"/>
</dbReference>
<evidence type="ECO:0000256" key="17">
    <source>
        <dbReference type="ARBA" id="ARBA00023242"/>
    </source>
</evidence>
<feature type="disulfide bond" evidence="20">
    <location>
        <begin position="808"/>
        <end position="817"/>
    </location>
</feature>
<feature type="disulfide bond" evidence="20">
    <location>
        <begin position="842"/>
        <end position="859"/>
    </location>
</feature>
<evidence type="ECO:0000256" key="3">
    <source>
        <dbReference type="ARBA" id="ARBA00022525"/>
    </source>
</evidence>
<dbReference type="PANTHER" id="PTHR10913:SF45">
    <property type="entry name" value="FOLLISTATIN, ISOFORM A-RELATED"/>
    <property type="match status" value="1"/>
</dbReference>
<keyword evidence="3" id="KW-0964">Secreted</keyword>
<proteinExistence type="predicted"/>
<dbReference type="CDD" id="cd00055">
    <property type="entry name" value="EGF_Lam"/>
    <property type="match status" value="2"/>
</dbReference>
<feature type="domain" description="Kazal-like" evidence="25">
    <location>
        <begin position="283"/>
        <end position="343"/>
    </location>
</feature>
<dbReference type="GO" id="GO:0006397">
    <property type="term" value="P:mRNA processing"/>
    <property type="evidence" value="ECO:0007669"/>
    <property type="project" value="UniProtKB-KW"/>
</dbReference>
<evidence type="ECO:0000256" key="7">
    <source>
        <dbReference type="ARBA" id="ARBA00022690"/>
    </source>
</evidence>
<feature type="domain" description="Kazal-like" evidence="25">
    <location>
        <begin position="920"/>
        <end position="969"/>
    </location>
</feature>
<keyword evidence="13" id="KW-0175">Coiled coil</keyword>
<dbReference type="SUPFAM" id="SSF57184">
    <property type="entry name" value="Growth factor receptor domain"/>
    <property type="match status" value="1"/>
</dbReference>
<evidence type="ECO:0000256" key="19">
    <source>
        <dbReference type="PROSITE-ProRule" id="PRU00076"/>
    </source>
</evidence>
<keyword evidence="27" id="KW-1185">Reference proteome</keyword>
<keyword evidence="14 19" id="KW-1015">Disulfide bond</keyword>
<dbReference type="GO" id="GO:0008380">
    <property type="term" value="P:RNA splicing"/>
    <property type="evidence" value="ECO:0007669"/>
    <property type="project" value="UniProtKB-KW"/>
</dbReference>
<feature type="domain" description="EGF-like" evidence="23">
    <location>
        <begin position="1295"/>
        <end position="1332"/>
    </location>
</feature>
<evidence type="ECO:0000256" key="6">
    <source>
        <dbReference type="ARBA" id="ARBA00022664"/>
    </source>
</evidence>
<dbReference type="InterPro" id="IPR003884">
    <property type="entry name" value="FacI_MAC"/>
</dbReference>
<feature type="domain" description="Laminin G" evidence="22">
    <location>
        <begin position="1115"/>
        <end position="1293"/>
    </location>
</feature>
<feature type="signal peptide" evidence="21">
    <location>
        <begin position="1"/>
        <end position="18"/>
    </location>
</feature>
<evidence type="ECO:0000256" key="14">
    <source>
        <dbReference type="ARBA" id="ARBA00023157"/>
    </source>
</evidence>
<keyword evidence="10" id="KW-0677">Repeat</keyword>
<dbReference type="InterPro" id="IPR013320">
    <property type="entry name" value="ConA-like_dom_sf"/>
</dbReference>
<feature type="domain" description="Laminin G" evidence="22">
    <location>
        <begin position="1380"/>
        <end position="1561"/>
    </location>
</feature>
<dbReference type="PANTHER" id="PTHR10913">
    <property type="entry name" value="FOLLISTATIN-RELATED"/>
    <property type="match status" value="1"/>
</dbReference>
<evidence type="ECO:0000256" key="8">
    <source>
        <dbReference type="ARBA" id="ARBA00022728"/>
    </source>
</evidence>
<feature type="disulfide bond" evidence="20">
    <location>
        <begin position="861"/>
        <end position="870"/>
    </location>
</feature>
<dbReference type="PROSITE" id="PS00022">
    <property type="entry name" value="EGF_1"/>
    <property type="match status" value="4"/>
</dbReference>
<keyword evidence="16" id="KW-0508">mRNA splicing</keyword>
<evidence type="ECO:0000256" key="11">
    <source>
        <dbReference type="ARBA" id="ARBA00022782"/>
    </source>
</evidence>
<evidence type="ECO:0000256" key="5">
    <source>
        <dbReference type="ARBA" id="ARBA00022536"/>
    </source>
</evidence>
<dbReference type="Gene3D" id="2.10.25.10">
    <property type="entry name" value="Laminin"/>
    <property type="match status" value="6"/>
</dbReference>
<evidence type="ECO:0000259" key="24">
    <source>
        <dbReference type="PROSITE" id="PS50027"/>
    </source>
</evidence>
<feature type="disulfide bond" evidence="20">
    <location>
        <begin position="789"/>
        <end position="806"/>
    </location>
</feature>
<dbReference type="GO" id="GO:0042063">
    <property type="term" value="P:gliogenesis"/>
    <property type="evidence" value="ECO:0007669"/>
    <property type="project" value="UniProtKB-ARBA"/>
</dbReference>
<reference evidence="26 27" key="1">
    <citation type="submission" date="2020-04" db="EMBL/GenBank/DDBJ databases">
        <authorList>
            <person name="Alioto T."/>
            <person name="Alioto T."/>
            <person name="Gomez Garrido J."/>
        </authorList>
    </citation>
    <scope>NUCLEOTIDE SEQUENCE [LARGE SCALE GENOMIC DNA]</scope>
</reference>
<evidence type="ECO:0000259" key="22">
    <source>
        <dbReference type="PROSITE" id="PS50025"/>
    </source>
</evidence>
<dbReference type="GO" id="GO:0048666">
    <property type="term" value="P:neuron development"/>
    <property type="evidence" value="ECO:0007669"/>
    <property type="project" value="UniProtKB-ARBA"/>
</dbReference>
<evidence type="ECO:0000259" key="25">
    <source>
        <dbReference type="PROSITE" id="PS51465"/>
    </source>
</evidence>
<dbReference type="SUPFAM" id="SSF49899">
    <property type="entry name" value="Concanavalin A-like lectins/glucanases"/>
    <property type="match status" value="3"/>
</dbReference>
<dbReference type="CDD" id="cd00054">
    <property type="entry name" value="EGF_CA"/>
    <property type="match status" value="4"/>
</dbReference>
<evidence type="ECO:0000259" key="23">
    <source>
        <dbReference type="PROSITE" id="PS50026"/>
    </source>
</evidence>
<dbReference type="InterPro" id="IPR050653">
    <property type="entry name" value="Prot_Inhib_GrowthFact_Antg"/>
</dbReference>
<dbReference type="SUPFAM" id="SSF57196">
    <property type="entry name" value="EGF/Laminin"/>
    <property type="match status" value="2"/>
</dbReference>
<dbReference type="Pfam" id="PF00053">
    <property type="entry name" value="EGF_laminin"/>
    <property type="match status" value="2"/>
</dbReference>
<evidence type="ECO:0000256" key="21">
    <source>
        <dbReference type="SAM" id="SignalP"/>
    </source>
</evidence>
<evidence type="ECO:0000256" key="15">
    <source>
        <dbReference type="ARBA" id="ARBA00023180"/>
    </source>
</evidence>
<evidence type="ECO:0000256" key="13">
    <source>
        <dbReference type="ARBA" id="ARBA00023054"/>
    </source>
</evidence>
<evidence type="ECO:0008006" key="28">
    <source>
        <dbReference type="Google" id="ProtNLM"/>
    </source>
</evidence>
<feature type="domain" description="Kazal-like" evidence="25">
    <location>
        <begin position="566"/>
        <end position="631"/>
    </location>
</feature>
<dbReference type="GO" id="GO:0005886">
    <property type="term" value="C:plasma membrane"/>
    <property type="evidence" value="ECO:0007669"/>
    <property type="project" value="UniProtKB-ARBA"/>
</dbReference>
<evidence type="ECO:0000256" key="16">
    <source>
        <dbReference type="ARBA" id="ARBA00023187"/>
    </source>
</evidence>
<dbReference type="CDD" id="cd00104">
    <property type="entry name" value="KAZAL_FS"/>
    <property type="match status" value="6"/>
</dbReference>
<gene>
    <name evidence="26" type="ORF">CLODIP_2_CD06297</name>
</gene>
<dbReference type="EMBL" id="CADEPI010000076">
    <property type="protein sequence ID" value="CAB3372767.1"/>
    <property type="molecule type" value="Genomic_DNA"/>
</dbReference>
<feature type="domain" description="Kazal-like" evidence="25">
    <location>
        <begin position="649"/>
        <end position="697"/>
    </location>
</feature>
<feature type="domain" description="Kazal-like" evidence="25">
    <location>
        <begin position="513"/>
        <end position="559"/>
    </location>
</feature>
<dbReference type="SMART" id="SM00274">
    <property type="entry name" value="FOLN"/>
    <property type="match status" value="8"/>
</dbReference>
<keyword evidence="12" id="KW-0722">Serine protease inhibitor</keyword>
<dbReference type="SMART" id="SM00179">
    <property type="entry name" value="EGF_CA"/>
    <property type="match status" value="4"/>
</dbReference>
<dbReference type="Pfam" id="PF05700">
    <property type="entry name" value="BCAS2"/>
    <property type="match status" value="1"/>
</dbReference>
<dbReference type="SUPFAM" id="SSF100895">
    <property type="entry name" value="Kazal-type serine protease inhibitors"/>
    <property type="match status" value="8"/>
</dbReference>
<dbReference type="Pfam" id="PF02210">
    <property type="entry name" value="Laminin_G_2"/>
    <property type="match status" value="1"/>
</dbReference>
<dbReference type="FunFam" id="2.10.25.10:FF:000230">
    <property type="entry name" value="Delta-like protein"/>
    <property type="match status" value="1"/>
</dbReference>
<feature type="domain" description="Laminin G" evidence="22">
    <location>
        <begin position="1602"/>
        <end position="1780"/>
    </location>
</feature>
<dbReference type="PROSITE" id="PS50025">
    <property type="entry name" value="LAM_G_DOMAIN"/>
    <property type="match status" value="3"/>
</dbReference>
<dbReference type="Gene3D" id="2.60.120.200">
    <property type="match status" value="3"/>
</dbReference>
<feature type="domain" description="EGF-like" evidence="23">
    <location>
        <begin position="1334"/>
        <end position="1370"/>
    </location>
</feature>
<evidence type="ECO:0000256" key="12">
    <source>
        <dbReference type="ARBA" id="ARBA00022900"/>
    </source>
</evidence>
<dbReference type="InterPro" id="IPR001881">
    <property type="entry name" value="EGF-like_Ca-bd_dom"/>
</dbReference>
<keyword evidence="7" id="KW-0646">Protease inhibitor</keyword>
<keyword evidence="17" id="KW-0539">Nucleus</keyword>
<evidence type="ECO:0000256" key="20">
    <source>
        <dbReference type="PROSITE-ProRule" id="PRU00460"/>
    </source>
</evidence>
<feature type="chain" id="PRO_5035883778" description="Agrin" evidence="21">
    <location>
        <begin position="19"/>
        <end position="1978"/>
    </location>
</feature>
<feature type="domain" description="Laminin EGF-like" evidence="24">
    <location>
        <begin position="840"/>
        <end position="886"/>
    </location>
</feature>
<dbReference type="InterPro" id="IPR003645">
    <property type="entry name" value="Fol_N"/>
</dbReference>
<keyword evidence="8" id="KW-0747">Spliceosome</keyword>
<dbReference type="PRINTS" id="PR00011">
    <property type="entry name" value="EGFLAMININ"/>
</dbReference>
<accession>A0A8S1CVD0</accession>
<dbReference type="InterPro" id="IPR001791">
    <property type="entry name" value="Laminin_G"/>
</dbReference>
<comment type="caution">
    <text evidence="19">Lacks conserved residue(s) required for the propagation of feature annotation.</text>
</comment>
<keyword evidence="15" id="KW-0325">Glycoprotein</keyword>
<evidence type="ECO:0000256" key="2">
    <source>
        <dbReference type="ARBA" id="ARBA00004498"/>
    </source>
</evidence>
<dbReference type="InterPro" id="IPR008409">
    <property type="entry name" value="SPF27"/>
</dbReference>
<dbReference type="InterPro" id="IPR009030">
    <property type="entry name" value="Growth_fac_rcpt_cys_sf"/>
</dbReference>
<keyword evidence="11" id="KW-0221">Differentiation</keyword>
<dbReference type="InterPro" id="IPR000742">
    <property type="entry name" value="EGF"/>
</dbReference>
<dbReference type="SMART" id="SM00180">
    <property type="entry name" value="EGF_Lam"/>
    <property type="match status" value="2"/>
</dbReference>
<organism evidence="26 27">
    <name type="scientific">Cloeon dipterum</name>
    <dbReference type="NCBI Taxonomy" id="197152"/>
    <lineage>
        <taxon>Eukaryota</taxon>
        <taxon>Metazoa</taxon>
        <taxon>Ecdysozoa</taxon>
        <taxon>Arthropoda</taxon>
        <taxon>Hexapoda</taxon>
        <taxon>Insecta</taxon>
        <taxon>Pterygota</taxon>
        <taxon>Palaeoptera</taxon>
        <taxon>Ephemeroptera</taxon>
        <taxon>Pisciforma</taxon>
        <taxon>Baetidae</taxon>
        <taxon>Cloeon</taxon>
    </lineage>
</organism>
<dbReference type="Pfam" id="PF07648">
    <property type="entry name" value="Kazal_2"/>
    <property type="match status" value="8"/>
</dbReference>
<keyword evidence="18 20" id="KW-0424">Laminin EGF-like domain</keyword>
<evidence type="ECO:0000256" key="4">
    <source>
        <dbReference type="ARBA" id="ARBA00022530"/>
    </source>
</evidence>
<sequence>MLRLLLTLCACVVASTLTTPPCVVDDSLDVDADLARIRRADLVFTAKVLGFDDSGDAAQLRVKSVYKADADVAKRLGLRTLATMQVSGFLWRPPGPKKAGHAQKAPLHKGENVARRHVRPRRGNGQPKECALVRPGDTKLFVVGFEVSSVKLFLVARPLAVTLETLRTTQNALQLKDLNYKPRSYLHRGEMCGGVYCSFGSKCVKDKDGEMNCQCPEQCTAVGLDRPVCGSDGRSYVSECVLKMTACRRQEQIKVVHQRECELPDPCHRKVCPIGAKCIASADGRSAHCECPAECTESLGEMSGSRAVCGSDGADYANLCELRRNACNRDLDISVKYYGKCDPCSNIICAAPEECQLDEDRNPDCRCGEICPLELSPICASDGKTYINECSLRQEACRTQKDLRIIYRGECSSGVNPCQGVRCGPGQACLVNKQGIAECTCPSDCAPVFRPVCGEDGQTYESECHLLRESCLKGKKLVIAHKGLCGTGGPCSNHVCPFGGHCVEKAGGQAHCECPTCPAEFSPVCGSDGLSYDNECKLRQESCLRQRHTAILYEGLCDGCKSKKCDFYSMCESDQNGDAKCVCPQQSCVSNITTPICGSDGITYFSECELRIYACKMQKMVTIAHAGVCDACNNKKCRFGSVCRNGACVCPEECQSSSPEPVCASDGLTYGSECEMIRAGCAGSQDLQIDFFGECEEKTIGLYGSACNGAPPLQDPVSGVEINCGDGPDRRDCPLGSYCHHTSKYAKCCRKSIIKFRKNCKESWFGCCPDGETMAQGPDNAGCPTMCDCNKLGSFSQKCDEKTGNCDCRPGVMGDKCDRCEPGFWGLHKLSEGYMGCISCQCSALGSVRQDCEQMTGNCVCKPGISGQKCTECGPGLILGSKGCVKLRKRKRKPLKCKQMVCRHGAVCEKKGTEPECVCKITCSEKTPTSLQTVCGSDGRLYATECHMKQYACKIQMNIEVQSIAMCRKTVTEAPTRRWTSNPAAPVVKSTRHLSPQEHVEGSSVWWRHSALLKATPSVVLARSLLGDSCSRNADCSVMHTRCFKGTCVCRDGLVEAPDHQGCLANNSRRRKGCASQPCMNGGTCVDLDEGVFECLCGSDWTGIHCQEAAAKKDYEVASFDGHSFVQLKRLKAYNKISIEMEFKTYSNDAILLYNQQNADGSGDFISLAVVNGFVEFRYNLGSGPVVITSHEKVQLRKFHHLVARRYQRDGVLRLDNTVDVAGQSPGILKSLDLVEDAFVGSVPTDEKRVFENIGTRHGLMGCIRMLKIGRKVVELHAGRDPLVERTLGVRECSTDNPCSTLPCLNGGTCFSDNAVSFKCACLPGFSGDTCELNIMPCASSPCDAGATCLELDNGFTCQCPPGKTGMLCKQVVDDKALDVFTPNFEGDSYLALPKLENVARSFSLEVWFFTRSPSGLLLYNGQMDGGRGDFVSINLVNSHVQFKFNLGSGHASITSEQKVSLNKWHKVLVTRIDREGTLQLDDQSPVKGFSGPPLNELNLEQPLYIGGVPSADDVHKSSGVTIGLDGAIQLVAVNGGEVVENFAKHAVSKKRVTHFQGPPCLKSACKNGGVCEPKFNKYKCKCANGFTGLHCEFKNGEEILNRPVKFSGETFLRFPNKGHKMRKVEKSNRYELKVRTTDPDGLLLWTSEGKPVSNSYLAIALADGYPELSFNLGKQKSILTVRSKSFVSDGEWHTILVHRRKRLAHIMVDGSSPDKVVAEQGSILLNSTGYLWIGGASGLPPGLPAPYYLGFRGCFESVTAEKRPLDLIGHVDVNSLQFCDDHKSWQTKEAALAMVEEENKRYRPTKNYLEHLPQLNLSAFETDTMKKEFERLAQKQPMDLLSMKRYELPTPPSGKMTDISAWSECVDNSMAQLQHQATRICNLELMLEHSCESWKSYLEVLIQLVLSAQKQLQSLRKSIQEVNWQRKNEQLQAGDNLKALETKWVGLVSKNYEIEQACALLENTLRSEAAVSAESGE</sequence>
<feature type="domain" description="EGF-like" evidence="23">
    <location>
        <begin position="1070"/>
        <end position="1107"/>
    </location>
</feature>
<keyword evidence="4" id="KW-0272">Extracellular matrix</keyword>
<dbReference type="GO" id="GO:0005681">
    <property type="term" value="C:spliceosomal complex"/>
    <property type="evidence" value="ECO:0007669"/>
    <property type="project" value="UniProtKB-KW"/>
</dbReference>
<name>A0A8S1CVD0_9INSE</name>
<comment type="caution">
    <text evidence="26">The sequence shown here is derived from an EMBL/GenBank/DDBJ whole genome shotgun (WGS) entry which is preliminary data.</text>
</comment>
<dbReference type="FunFam" id="3.30.60.30:FF:000040">
    <property type="entry name" value="Agrin, putative"/>
    <property type="match status" value="1"/>
</dbReference>